<dbReference type="Pfam" id="PF22769">
    <property type="entry name" value="DCD"/>
    <property type="match status" value="1"/>
</dbReference>
<dbReference type="AlphaFoldDB" id="A0A2X3L0J4"/>
<dbReference type="CDD" id="cd07557">
    <property type="entry name" value="trimeric_dUTPase"/>
    <property type="match status" value="1"/>
</dbReference>
<dbReference type="PANTHER" id="PTHR42680:SF3">
    <property type="entry name" value="DCTP DEAMINASE"/>
    <property type="match status" value="1"/>
</dbReference>
<evidence type="ECO:0000256" key="1">
    <source>
        <dbReference type="ARBA" id="ARBA00022801"/>
    </source>
</evidence>
<dbReference type="InterPro" id="IPR033704">
    <property type="entry name" value="dUTPase_trimeric"/>
</dbReference>
<evidence type="ECO:0000256" key="2">
    <source>
        <dbReference type="ARBA" id="ARBA00023080"/>
    </source>
</evidence>
<evidence type="ECO:0000313" key="3">
    <source>
        <dbReference type="EMBL" id="SQD93196.1"/>
    </source>
</evidence>
<dbReference type="SUPFAM" id="SSF51283">
    <property type="entry name" value="dUTPase-like"/>
    <property type="match status" value="1"/>
</dbReference>
<protein>
    <submittedName>
        <fullName evidence="3">dCTP deaminase</fullName>
        <ecNumber evidence="3">3.5.4.13</ecNumber>
    </submittedName>
</protein>
<sequence length="195" mass="20644">MGGRASGYDSRVSILSDREIAALARGNPPLIAPFTPRQEGKPSSGLGSFGYDLRLGPRFLIPEGGAGLILDPQGTPAEAFREATCKGTLELLPGAFVLGESVERFAMPPDLVGLCCGKSSYARCGLIVNVTPLEPGWRGRLTLALINASPLPLRLHVGQGIAQIVFFRGERPARTYGEKEAGGAYQDQVGPTLPR</sequence>
<evidence type="ECO:0000313" key="4">
    <source>
        <dbReference type="Proteomes" id="UP000249818"/>
    </source>
</evidence>
<dbReference type="Gene3D" id="2.70.40.10">
    <property type="match status" value="1"/>
</dbReference>
<accession>A0A2X3L0J4</accession>
<dbReference type="NCBIfam" id="TIGR02274">
    <property type="entry name" value="dCTP_deam"/>
    <property type="match status" value="1"/>
</dbReference>
<dbReference type="PANTHER" id="PTHR42680">
    <property type="entry name" value="DCTP DEAMINASE"/>
    <property type="match status" value="1"/>
</dbReference>
<gene>
    <name evidence="3" type="primary">dcd</name>
    <name evidence="3" type="ORF">BARAN1_1174</name>
</gene>
<dbReference type="GO" id="GO:0006229">
    <property type="term" value="P:dUTP biosynthetic process"/>
    <property type="evidence" value="ECO:0007669"/>
    <property type="project" value="InterPro"/>
</dbReference>
<dbReference type="GO" id="GO:0008829">
    <property type="term" value="F:dCTP deaminase activity"/>
    <property type="evidence" value="ECO:0007669"/>
    <property type="project" value="UniProtKB-EC"/>
</dbReference>
<dbReference type="Proteomes" id="UP000249818">
    <property type="component" value="Chromosome BARAN1"/>
</dbReference>
<organism evidence="3 4">
    <name type="scientific">Candidatus Bipolaricaulis anaerobius</name>
    <dbReference type="NCBI Taxonomy" id="2026885"/>
    <lineage>
        <taxon>Bacteria</taxon>
        <taxon>Candidatus Bipolaricaulota</taxon>
        <taxon>Candidatus Bipolaricaulia</taxon>
        <taxon>Candidatus Bipolaricaulales</taxon>
        <taxon>Candidatus Bipolaricaulaceae</taxon>
        <taxon>Candidatus Bipolaricaulis</taxon>
    </lineage>
</organism>
<proteinExistence type="predicted"/>
<keyword evidence="2" id="KW-0546">Nucleotide metabolism</keyword>
<dbReference type="InterPro" id="IPR036157">
    <property type="entry name" value="dUTPase-like_sf"/>
</dbReference>
<reference evidence="4" key="1">
    <citation type="submission" date="2018-05" db="EMBL/GenBank/DDBJ databases">
        <authorList>
            <person name="Hao L."/>
        </authorList>
    </citation>
    <scope>NUCLEOTIDE SEQUENCE [LARGE SCALE GENOMIC DNA]</scope>
</reference>
<dbReference type="InterPro" id="IPR011962">
    <property type="entry name" value="dCTP_deaminase"/>
</dbReference>
<keyword evidence="4" id="KW-1185">Reference proteome</keyword>
<keyword evidence="1 3" id="KW-0378">Hydrolase</keyword>
<dbReference type="EMBL" id="LS483254">
    <property type="protein sequence ID" value="SQD93196.1"/>
    <property type="molecule type" value="Genomic_DNA"/>
</dbReference>
<dbReference type="KEGG" id="bana:BARAN1_1174"/>
<dbReference type="EC" id="3.5.4.13" evidence="3"/>
<name>A0A2X3L0J4_9BACT</name>